<reference evidence="3" key="1">
    <citation type="submission" date="2016-03" db="EMBL/GenBank/DDBJ databases">
        <authorList>
            <person name="Guldener U."/>
        </authorList>
    </citation>
    <scope>NUCLEOTIDE SEQUENCE [LARGE SCALE GENOMIC DNA]</scope>
</reference>
<dbReference type="Proteomes" id="UP000177625">
    <property type="component" value="Unassembled WGS sequence"/>
</dbReference>
<evidence type="ECO:0000256" key="1">
    <source>
        <dbReference type="SAM" id="MobiDB-lite"/>
    </source>
</evidence>
<feature type="region of interest" description="Disordered" evidence="1">
    <location>
        <begin position="73"/>
        <end position="96"/>
    </location>
</feature>
<evidence type="ECO:0000313" key="2">
    <source>
        <dbReference type="EMBL" id="CZT44795.1"/>
    </source>
</evidence>
<evidence type="ECO:0000313" key="3">
    <source>
        <dbReference type="Proteomes" id="UP000177625"/>
    </source>
</evidence>
<dbReference type="AlphaFoldDB" id="A0A1E1M7Z3"/>
<proteinExistence type="predicted"/>
<sequence>MADIIKLRLSHSKGECPMNDGSRNFNRPENQAPQNWLVSNCYEDPTSGLDLFREYDSPFEAKYMISPQIKIPKPALQEEKRDKTEMATSHRPSDPEVQKNLEIYQLGYIWRCCNYPQLLDENRDRTFSQNETRESASRICLRLRSTGKEEDRKLMRD</sequence>
<protein>
    <submittedName>
        <fullName evidence="2">Uncharacterized protein</fullName>
    </submittedName>
</protein>
<organism evidence="2 3">
    <name type="scientific">Rhynchosporium secalis</name>
    <name type="common">Barley scald fungus</name>
    <dbReference type="NCBI Taxonomy" id="38038"/>
    <lineage>
        <taxon>Eukaryota</taxon>
        <taxon>Fungi</taxon>
        <taxon>Dikarya</taxon>
        <taxon>Ascomycota</taxon>
        <taxon>Pezizomycotina</taxon>
        <taxon>Leotiomycetes</taxon>
        <taxon>Helotiales</taxon>
        <taxon>Ploettnerulaceae</taxon>
        <taxon>Rhynchosporium</taxon>
    </lineage>
</organism>
<dbReference type="EMBL" id="FJVC01000188">
    <property type="protein sequence ID" value="CZT44795.1"/>
    <property type="molecule type" value="Genomic_DNA"/>
</dbReference>
<gene>
    <name evidence="2" type="ORF">RSE6_05029</name>
</gene>
<accession>A0A1E1M7Z3</accession>
<name>A0A1E1M7Z3_RHYSE</name>
<feature type="compositionally biased region" description="Basic and acidic residues" evidence="1">
    <location>
        <begin position="76"/>
        <end position="85"/>
    </location>
</feature>
<keyword evidence="3" id="KW-1185">Reference proteome</keyword>